<dbReference type="InParanoid" id="B9SJR8"/>
<evidence type="ECO:0000256" key="1">
    <source>
        <dbReference type="SAM" id="MobiDB-lite"/>
    </source>
</evidence>
<name>B9SJR8_RICCO</name>
<feature type="compositionally biased region" description="Low complexity" evidence="1">
    <location>
        <begin position="21"/>
        <end position="37"/>
    </location>
</feature>
<dbReference type="EMBL" id="EQ973989">
    <property type="protein sequence ID" value="EEF36134.1"/>
    <property type="molecule type" value="Genomic_DNA"/>
</dbReference>
<feature type="region of interest" description="Disordered" evidence="1">
    <location>
        <begin position="1"/>
        <end position="75"/>
    </location>
</feature>
<protein>
    <submittedName>
        <fullName evidence="2">Uncharacterized protein</fullName>
    </submittedName>
</protein>
<gene>
    <name evidence="2" type="ORF">RCOM_0907350</name>
</gene>
<keyword evidence="3" id="KW-1185">Reference proteome</keyword>
<dbReference type="AlphaFoldDB" id="B9SJR8"/>
<accession>B9SJR8</accession>
<sequence>MFRTVGSKNGPSLSSKPKVVAGAATTDGGAAGSDTRGAAGGHGGTMGHNGAVDAENGGHAMPHCRDATFGQLAPP</sequence>
<dbReference type="Proteomes" id="UP000008311">
    <property type="component" value="Unassembled WGS sequence"/>
</dbReference>
<proteinExistence type="predicted"/>
<organism evidence="2 3">
    <name type="scientific">Ricinus communis</name>
    <name type="common">Castor bean</name>
    <dbReference type="NCBI Taxonomy" id="3988"/>
    <lineage>
        <taxon>Eukaryota</taxon>
        <taxon>Viridiplantae</taxon>
        <taxon>Streptophyta</taxon>
        <taxon>Embryophyta</taxon>
        <taxon>Tracheophyta</taxon>
        <taxon>Spermatophyta</taxon>
        <taxon>Magnoliopsida</taxon>
        <taxon>eudicotyledons</taxon>
        <taxon>Gunneridae</taxon>
        <taxon>Pentapetalae</taxon>
        <taxon>rosids</taxon>
        <taxon>fabids</taxon>
        <taxon>Malpighiales</taxon>
        <taxon>Euphorbiaceae</taxon>
        <taxon>Acalyphoideae</taxon>
        <taxon>Acalypheae</taxon>
        <taxon>Ricinus</taxon>
    </lineage>
</organism>
<feature type="compositionally biased region" description="Gly residues" evidence="1">
    <location>
        <begin position="38"/>
        <end position="47"/>
    </location>
</feature>
<reference evidence="3" key="1">
    <citation type="journal article" date="2010" name="Nat. Biotechnol.">
        <title>Draft genome sequence of the oilseed species Ricinus communis.</title>
        <authorList>
            <person name="Chan A.P."/>
            <person name="Crabtree J."/>
            <person name="Zhao Q."/>
            <person name="Lorenzi H."/>
            <person name="Orvis J."/>
            <person name="Puiu D."/>
            <person name="Melake-Berhan A."/>
            <person name="Jones K.M."/>
            <person name="Redman J."/>
            <person name="Chen G."/>
            <person name="Cahoon E.B."/>
            <person name="Gedil M."/>
            <person name="Stanke M."/>
            <person name="Haas B.J."/>
            <person name="Wortman J.R."/>
            <person name="Fraser-Liggett C.M."/>
            <person name="Ravel J."/>
            <person name="Rabinowicz P.D."/>
        </authorList>
    </citation>
    <scope>NUCLEOTIDE SEQUENCE [LARGE SCALE GENOMIC DNA]</scope>
    <source>
        <strain evidence="3">cv. Hale</strain>
    </source>
</reference>
<feature type="compositionally biased region" description="Polar residues" evidence="1">
    <location>
        <begin position="1"/>
        <end position="15"/>
    </location>
</feature>
<evidence type="ECO:0000313" key="2">
    <source>
        <dbReference type="EMBL" id="EEF36134.1"/>
    </source>
</evidence>
<evidence type="ECO:0000313" key="3">
    <source>
        <dbReference type="Proteomes" id="UP000008311"/>
    </source>
</evidence>